<proteinExistence type="predicted"/>
<name>A0AAQ1PAE3_9PSED</name>
<comment type="caution">
    <text evidence="1">The sequence shown here is derived from an EMBL/GenBank/DDBJ whole genome shotgun (WGS) entry which is preliminary data.</text>
</comment>
<evidence type="ECO:0008006" key="3">
    <source>
        <dbReference type="Google" id="ProtNLM"/>
    </source>
</evidence>
<gene>
    <name evidence="1" type="ORF">JV551A3_V1_980001</name>
</gene>
<keyword evidence="2" id="KW-1185">Reference proteome</keyword>
<dbReference type="RefSeq" id="WP_413038293.1">
    <property type="nucleotide sequence ID" value="NZ_OPYN01000098.1"/>
</dbReference>
<dbReference type="AlphaFoldDB" id="A0AAQ1PAE3"/>
<organism evidence="1 2">
    <name type="scientific">Pseudomonas inefficax</name>
    <dbReference type="NCBI Taxonomy" id="2078786"/>
    <lineage>
        <taxon>Bacteria</taxon>
        <taxon>Pseudomonadati</taxon>
        <taxon>Pseudomonadota</taxon>
        <taxon>Gammaproteobacteria</taxon>
        <taxon>Pseudomonadales</taxon>
        <taxon>Pseudomonadaceae</taxon>
        <taxon>Pseudomonas</taxon>
    </lineage>
</organism>
<evidence type="ECO:0000313" key="2">
    <source>
        <dbReference type="Proteomes" id="UP000294335"/>
    </source>
</evidence>
<protein>
    <recommendedName>
        <fullName evidence="3">Ornithine cyclodeaminase</fullName>
    </recommendedName>
</protein>
<sequence>MTRYIDVQDLARLVNRKGLPTCLLEMADYIRQDYLSWHAFEKRARVANH</sequence>
<evidence type="ECO:0000313" key="1">
    <source>
        <dbReference type="EMBL" id="SPO60589.1"/>
    </source>
</evidence>
<dbReference type="EMBL" id="OPYN01000098">
    <property type="protein sequence ID" value="SPO60589.1"/>
    <property type="molecule type" value="Genomic_DNA"/>
</dbReference>
<dbReference type="Proteomes" id="UP000294335">
    <property type="component" value="Unassembled WGS sequence"/>
</dbReference>
<reference evidence="1 2" key="1">
    <citation type="submission" date="2018-02" db="EMBL/GenBank/DDBJ databases">
        <authorList>
            <person name="Dubost A."/>
        </authorList>
    </citation>
    <scope>NUCLEOTIDE SEQUENCE [LARGE SCALE GENOMIC DNA]</scope>
    <source>
        <strain evidence="2">JV551A3</strain>
    </source>
</reference>
<accession>A0AAQ1PAE3</accession>